<keyword evidence="2" id="KW-1185">Reference proteome</keyword>
<evidence type="ECO:0000313" key="1">
    <source>
        <dbReference type="EMBL" id="GFT78565.1"/>
    </source>
</evidence>
<gene>
    <name evidence="1" type="primary">AVEN_92787_1</name>
    <name evidence="1" type="ORF">NPIL_165191</name>
</gene>
<dbReference type="Proteomes" id="UP000887013">
    <property type="component" value="Unassembled WGS sequence"/>
</dbReference>
<dbReference type="AlphaFoldDB" id="A0A8X6PP63"/>
<organism evidence="1 2">
    <name type="scientific">Nephila pilipes</name>
    <name type="common">Giant wood spider</name>
    <name type="synonym">Nephila maculata</name>
    <dbReference type="NCBI Taxonomy" id="299642"/>
    <lineage>
        <taxon>Eukaryota</taxon>
        <taxon>Metazoa</taxon>
        <taxon>Ecdysozoa</taxon>
        <taxon>Arthropoda</taxon>
        <taxon>Chelicerata</taxon>
        <taxon>Arachnida</taxon>
        <taxon>Araneae</taxon>
        <taxon>Araneomorphae</taxon>
        <taxon>Entelegynae</taxon>
        <taxon>Araneoidea</taxon>
        <taxon>Nephilidae</taxon>
        <taxon>Nephila</taxon>
    </lineage>
</organism>
<protein>
    <submittedName>
        <fullName evidence="1">Integrase catalytic domain-containing protein</fullName>
    </submittedName>
</protein>
<name>A0A8X6PP63_NEPPI</name>
<evidence type="ECO:0000313" key="2">
    <source>
        <dbReference type="Proteomes" id="UP000887013"/>
    </source>
</evidence>
<reference evidence="1" key="1">
    <citation type="submission" date="2020-08" db="EMBL/GenBank/DDBJ databases">
        <title>Multicomponent nature underlies the extraordinary mechanical properties of spider dragline silk.</title>
        <authorList>
            <person name="Kono N."/>
            <person name="Nakamura H."/>
            <person name="Mori M."/>
            <person name="Yoshida Y."/>
            <person name="Ohtoshi R."/>
            <person name="Malay A.D."/>
            <person name="Moran D.A.P."/>
            <person name="Tomita M."/>
            <person name="Numata K."/>
            <person name="Arakawa K."/>
        </authorList>
    </citation>
    <scope>NUCLEOTIDE SEQUENCE</scope>
</reference>
<accession>A0A8X6PP63</accession>
<proteinExistence type="predicted"/>
<dbReference type="EMBL" id="BMAW01118207">
    <property type="protein sequence ID" value="GFT78565.1"/>
    <property type="molecule type" value="Genomic_DNA"/>
</dbReference>
<dbReference type="OrthoDB" id="6429625at2759"/>
<sequence length="120" mass="13768">MLVSLKYKVDPTTDTLLMHMILFKLDTNSRTWFERTFSTDVIPKLDELFKFLTTQARSITSSTTKRTVQRKLTLVAFNAQSQCPPCNGDHILSRCDRFLKLSVQGCSDFVKPRIMFALTA</sequence>
<comment type="caution">
    <text evidence="1">The sequence shown here is derived from an EMBL/GenBank/DDBJ whole genome shotgun (WGS) entry which is preliminary data.</text>
</comment>